<proteinExistence type="predicted"/>
<dbReference type="PaxDb" id="6239-K08A2.1.2"/>
<dbReference type="FunCoup" id="Q9N5J2">
    <property type="interactions" value="305"/>
</dbReference>
<dbReference type="GO" id="GO:0005634">
    <property type="term" value="C:nucleus"/>
    <property type="evidence" value="ECO:0000318"/>
    <property type="project" value="GO_Central"/>
</dbReference>
<sequence length="411" mass="46569">MAEDTPIFGFFSRQVKTEQLVPEIKEEVKAQKHTEQPLTVIRPLYTIPRPMSPVPELKTKVKLSLKAFNRCKKQDFDALSSSDKLKVRKLIFHMMEKRRYMWKGIIDRGKKKNWTIFGAELQQRSGLAFSVNEIIKIWTRGQAELRRRLKVCIRNDRLNKSATELKLHEWELYPRIRYYRAELEEYEQTLRRRTDEAGDGIQYDGTFPVVVTLEDSDEEKDEEVDSGIVMDDMDETMDEPMEVDESHDVQDLPQLQKDPSPVPTAPDVTSESPATPQPSPPAVTPPPPRLLPAATTESHQTEPVLPRVGALLILVPETARQGSVSSGTSESSNGSVYGNQSLSPQRNGKKYHPSDSKGNRKEPGKGAHHQKRDGMFAGDVLRRHVRSPGHALRRHVGQATGHGAPIIFEFI</sequence>
<dbReference type="UCSC" id="K08A2.1.1">
    <property type="organism name" value="c. elegans"/>
</dbReference>
<dbReference type="PANTHER" id="PTHR32020:SF3">
    <property type="entry name" value="ARID DOMAIN-CONTAINING PROTEIN-RELATED"/>
    <property type="match status" value="1"/>
</dbReference>
<dbReference type="Pfam" id="PF03353">
    <property type="entry name" value="Lin-8"/>
    <property type="match status" value="1"/>
</dbReference>
<dbReference type="RefSeq" id="NP_001379797.1">
    <property type="nucleotide sequence ID" value="NM_001393028.1"/>
</dbReference>
<evidence type="ECO:0000313" key="3">
    <source>
        <dbReference type="Proteomes" id="UP000001940"/>
    </source>
</evidence>
<dbReference type="GeneID" id="173645"/>
<dbReference type="Proteomes" id="UP000001940">
    <property type="component" value="Chromosome II"/>
</dbReference>
<protein>
    <submittedName>
        <fullName evidence="2">LIn-8 Domain containing</fullName>
    </submittedName>
</protein>
<dbReference type="AGR" id="WB:WBGene00019511"/>
<dbReference type="EMBL" id="BX284602">
    <property type="protein sequence ID" value="CCD67145.1"/>
    <property type="molecule type" value="Genomic_DNA"/>
</dbReference>
<dbReference type="CTD" id="173645"/>
<feature type="compositionally biased region" description="Pro residues" evidence="1">
    <location>
        <begin position="275"/>
        <end position="290"/>
    </location>
</feature>
<gene>
    <name evidence="2 4" type="primary">lido-8</name>
    <name evidence="2" type="ORF">CELE_K08A2.1</name>
    <name evidence="4" type="ORF">K08A2.1</name>
</gene>
<reference evidence="2 3" key="1">
    <citation type="journal article" date="1998" name="Science">
        <title>Genome sequence of the nematode C. elegans: a platform for investigating biology.</title>
        <authorList>
            <consortium name="The C. elegans sequencing consortium"/>
            <person name="Sulson J.E."/>
            <person name="Waterston R."/>
        </authorList>
    </citation>
    <scope>NUCLEOTIDE SEQUENCE [LARGE SCALE GENOMIC DNA]</scope>
    <source>
        <strain evidence="2 3">Bristol N2</strain>
    </source>
</reference>
<dbReference type="OMA" id="WELYPRI"/>
<dbReference type="PANTHER" id="PTHR32020">
    <property type="entry name" value="LIN-8 DOMAIN CONTAINING-RELATED"/>
    <property type="match status" value="1"/>
</dbReference>
<dbReference type="KEGG" id="cel:CELE_K08A2.1"/>
<feature type="compositionally biased region" description="Polar residues" evidence="1">
    <location>
        <begin position="336"/>
        <end position="346"/>
    </location>
</feature>
<feature type="region of interest" description="Disordered" evidence="1">
    <location>
        <begin position="239"/>
        <end position="304"/>
    </location>
</feature>
<feature type="compositionally biased region" description="Basic and acidic residues" evidence="1">
    <location>
        <begin position="352"/>
        <end position="365"/>
    </location>
</feature>
<keyword evidence="3" id="KW-1185">Reference proteome</keyword>
<dbReference type="HOGENOM" id="CLU_669456_0_0_1"/>
<feature type="compositionally biased region" description="Low complexity" evidence="1">
    <location>
        <begin position="322"/>
        <end position="335"/>
    </location>
</feature>
<dbReference type="Bgee" id="WBGene00019511">
    <property type="expression patterns" value="Expressed in embryo and 4 other cell types or tissues"/>
</dbReference>
<evidence type="ECO:0000313" key="2">
    <source>
        <dbReference type="EMBL" id="CCD67145.1"/>
    </source>
</evidence>
<dbReference type="InterPro" id="IPR005020">
    <property type="entry name" value="LIN-8"/>
</dbReference>
<dbReference type="WormBase" id="K08A2.1">
    <property type="protein sequence ID" value="CE23860"/>
    <property type="gene ID" value="WBGene00019511"/>
    <property type="gene designation" value="lido-8"/>
</dbReference>
<evidence type="ECO:0000256" key="1">
    <source>
        <dbReference type="SAM" id="MobiDB-lite"/>
    </source>
</evidence>
<evidence type="ECO:0000313" key="4">
    <source>
        <dbReference type="WormBase" id="K08A2.1"/>
    </source>
</evidence>
<accession>Q9N5J2</accession>
<feature type="region of interest" description="Disordered" evidence="1">
    <location>
        <begin position="320"/>
        <end position="375"/>
    </location>
</feature>
<dbReference type="InParanoid" id="Q9N5J2"/>
<organism evidence="2 3">
    <name type="scientific">Caenorhabditis elegans</name>
    <dbReference type="NCBI Taxonomy" id="6239"/>
    <lineage>
        <taxon>Eukaryota</taxon>
        <taxon>Metazoa</taxon>
        <taxon>Ecdysozoa</taxon>
        <taxon>Nematoda</taxon>
        <taxon>Chromadorea</taxon>
        <taxon>Rhabditida</taxon>
        <taxon>Rhabditina</taxon>
        <taxon>Rhabditomorpha</taxon>
        <taxon>Rhabditoidea</taxon>
        <taxon>Rhabditidae</taxon>
        <taxon>Peloderinae</taxon>
        <taxon>Caenorhabditis</taxon>
    </lineage>
</organism>
<dbReference type="AlphaFoldDB" id="Q9N5J2"/>
<name>Q9N5J2_CAEEL</name>